<protein>
    <submittedName>
        <fullName evidence="1">Host-nuclease inhibitor Gam family protein</fullName>
    </submittedName>
</protein>
<sequence>MAKKKEIELDLETIQKKARMEELYEERMERVARKAERKAILDELFRRKTEQAEDKDVCDDVRIRQIDEELIVLMDEVPRSETKARYKVNLLCGDVILNKAYKDFDKDMNKLLQWALENNLTEFVRIKQEFDWAKFKSMLTITGDGTIIFNDTGEVVEIDGLGVIEVPGKLVIK</sequence>
<name>A0AA42DJL1_9FIRM</name>
<comment type="caution">
    <text evidence="1">The sequence shown here is derived from an EMBL/GenBank/DDBJ whole genome shotgun (WGS) entry which is preliminary data.</text>
</comment>
<evidence type="ECO:0000313" key="2">
    <source>
        <dbReference type="Proteomes" id="UP001169242"/>
    </source>
</evidence>
<organism evidence="1 2">
    <name type="scientific">Holtiella tumoricola</name>
    <dbReference type="NCBI Taxonomy" id="3018743"/>
    <lineage>
        <taxon>Bacteria</taxon>
        <taxon>Bacillati</taxon>
        <taxon>Bacillota</taxon>
        <taxon>Clostridia</taxon>
        <taxon>Lachnospirales</taxon>
        <taxon>Cellulosilyticaceae</taxon>
        <taxon>Holtiella</taxon>
    </lineage>
</organism>
<gene>
    <name evidence="1" type="ORF">PBV87_00700</name>
</gene>
<dbReference type="EMBL" id="JAQIFT010000007">
    <property type="protein sequence ID" value="MDA3730031.1"/>
    <property type="molecule type" value="Genomic_DNA"/>
</dbReference>
<accession>A0AA42DJL1</accession>
<reference evidence="1" key="1">
    <citation type="journal article" date="2023" name="Int. J. Syst. Evol. Microbiol.">
        <title>&lt;i&gt;Holtiella tumoricola&lt;/i&gt; gen. nov. sp. nov., isolated from a human clinical sample.</title>
        <authorList>
            <person name="Allen-Vercoe E."/>
            <person name="Daigneault M.C."/>
            <person name="Vancuren S.J."/>
            <person name="Cochrane K."/>
            <person name="O'Neal L.L."/>
            <person name="Sankaranarayanan K."/>
            <person name="Lawson P.A."/>
        </authorList>
    </citation>
    <scope>NUCLEOTIDE SEQUENCE</scope>
    <source>
        <strain evidence="1">CC70A</strain>
    </source>
</reference>
<dbReference type="RefSeq" id="WP_271010774.1">
    <property type="nucleotide sequence ID" value="NZ_JAQIFT010000007.1"/>
</dbReference>
<dbReference type="Proteomes" id="UP001169242">
    <property type="component" value="Unassembled WGS sequence"/>
</dbReference>
<keyword evidence="2" id="KW-1185">Reference proteome</keyword>
<evidence type="ECO:0000313" key="1">
    <source>
        <dbReference type="EMBL" id="MDA3730031.1"/>
    </source>
</evidence>
<proteinExistence type="predicted"/>
<dbReference type="InterPro" id="IPR009951">
    <property type="entry name" value="Host-nuc_inhib_Gam"/>
</dbReference>
<dbReference type="AlphaFoldDB" id="A0AA42DJL1"/>
<dbReference type="Pfam" id="PF07352">
    <property type="entry name" value="Phage_Mu_Gam"/>
    <property type="match status" value="1"/>
</dbReference>